<gene>
    <name evidence="3" type="ORF">DK419_06270</name>
</gene>
<dbReference type="KEGG" id="mtea:DK419_06270"/>
<feature type="compositionally biased region" description="Gly residues" evidence="1">
    <location>
        <begin position="94"/>
        <end position="104"/>
    </location>
</feature>
<reference evidence="3 4" key="1">
    <citation type="submission" date="2018-05" db="EMBL/GenBank/DDBJ databases">
        <title>Complete Genome Sequence of Methylobacterium sp. 17Sr1-28.</title>
        <authorList>
            <person name="Srinivasan S."/>
        </authorList>
    </citation>
    <scope>NUCLEOTIDE SEQUENCE [LARGE SCALE GENOMIC DNA]</scope>
    <source>
        <strain evidence="3 4">17Sr1-28</strain>
    </source>
</reference>
<sequence length="104" mass="10568">MKRLFLAGVAVFLVLPAQAQTGANPAEIREPGPPRLTTPFQGQENVFEGSRSQVDNSGPGSTGTLARSGLGADNWSNDTANTSNASNPERGIPNSGGSGGDSGQ</sequence>
<feature type="signal peptide" evidence="2">
    <location>
        <begin position="1"/>
        <end position="19"/>
    </location>
</feature>
<dbReference type="EMBL" id="CP029553">
    <property type="protein sequence ID" value="AWN45964.1"/>
    <property type="molecule type" value="Genomic_DNA"/>
</dbReference>
<keyword evidence="4" id="KW-1185">Reference proteome</keyword>
<feature type="compositionally biased region" description="Low complexity" evidence="1">
    <location>
        <begin position="73"/>
        <end position="87"/>
    </location>
</feature>
<proteinExistence type="predicted"/>
<keyword evidence="2" id="KW-0732">Signal</keyword>
<name>A0A2U8WIA4_9HYPH</name>
<dbReference type="AlphaFoldDB" id="A0A2U8WIA4"/>
<dbReference type="Proteomes" id="UP000245444">
    <property type="component" value="Chromosome"/>
</dbReference>
<feature type="compositionally biased region" description="Polar residues" evidence="1">
    <location>
        <begin position="38"/>
        <end position="65"/>
    </location>
</feature>
<dbReference type="OrthoDB" id="7999630at2"/>
<evidence type="ECO:0000256" key="2">
    <source>
        <dbReference type="SAM" id="SignalP"/>
    </source>
</evidence>
<evidence type="ECO:0000256" key="1">
    <source>
        <dbReference type="SAM" id="MobiDB-lite"/>
    </source>
</evidence>
<evidence type="ECO:0000313" key="3">
    <source>
        <dbReference type="EMBL" id="AWN45964.1"/>
    </source>
</evidence>
<evidence type="ECO:0000313" key="4">
    <source>
        <dbReference type="Proteomes" id="UP000245444"/>
    </source>
</evidence>
<feature type="chain" id="PRO_5016144393" evidence="2">
    <location>
        <begin position="20"/>
        <end position="104"/>
    </location>
</feature>
<organism evidence="3 4">
    <name type="scientific">Methylobacterium terrae</name>
    <dbReference type="NCBI Taxonomy" id="2202827"/>
    <lineage>
        <taxon>Bacteria</taxon>
        <taxon>Pseudomonadati</taxon>
        <taxon>Pseudomonadota</taxon>
        <taxon>Alphaproteobacteria</taxon>
        <taxon>Hyphomicrobiales</taxon>
        <taxon>Methylobacteriaceae</taxon>
        <taxon>Methylobacterium</taxon>
    </lineage>
</organism>
<dbReference type="RefSeq" id="WP_109958320.1">
    <property type="nucleotide sequence ID" value="NZ_CP029553.1"/>
</dbReference>
<feature type="region of interest" description="Disordered" evidence="1">
    <location>
        <begin position="16"/>
        <end position="104"/>
    </location>
</feature>
<protein>
    <submittedName>
        <fullName evidence="3">Uncharacterized protein</fullName>
    </submittedName>
</protein>
<accession>A0A2U8WIA4</accession>